<evidence type="ECO:0000313" key="13">
    <source>
        <dbReference type="RefSeq" id="XP_032801845.1"/>
    </source>
</evidence>
<name>A0AAJ7WL77_PETMA</name>
<dbReference type="PANTHER" id="PTHR12622">
    <property type="entry name" value="DELTEX-RELATED"/>
    <property type="match status" value="1"/>
</dbReference>
<dbReference type="InterPro" id="IPR039398">
    <property type="entry name" value="Deltex_fam"/>
</dbReference>
<evidence type="ECO:0000256" key="2">
    <source>
        <dbReference type="ARBA" id="ARBA00004906"/>
    </source>
</evidence>
<evidence type="ECO:0000256" key="3">
    <source>
        <dbReference type="ARBA" id="ARBA00009413"/>
    </source>
</evidence>
<dbReference type="InterPro" id="IPR017907">
    <property type="entry name" value="Znf_RING_CS"/>
</dbReference>
<sequence length="380" mass="42395">MATGFTQPNHVFENLDRDIVEFMFKKMAKEIRNLKLFCSVDFQISDGILPSLCNVTLKPGNEVAKEEFMSLYDNEQAELQATHISWSDVNLHKGHCLLSRADTLISQKFPDVYQIKGSKGVRFVGKGKQPASALEEFRKIVHSQQSSGQSLKRTLSAGDDVCPKLLKSKENGKDEGESSKSKESNEDQKSSKENDSDEMCPICLCDFTEKYTLPNCKHAFCRECIDMASKIRPVCPICSKSYGTIVGNQPINANMTVNTTSGHLPGYPLCGTIEITYSIPSGIQGPEHPQPGMAYHGTMRIAYLPDNTEGNHVLQLLKRAFKQRLIFTVGVSRTTGIDNIVTWNDIHHKTSIRGGPINFGYPDPDYLKRVQDELKEKGIV</sequence>
<keyword evidence="9" id="KW-0963">Cytoplasm</keyword>
<dbReference type="PROSITE" id="PS50089">
    <property type="entry name" value="ZF_RING_2"/>
    <property type="match status" value="1"/>
</dbReference>
<dbReference type="AlphaFoldDB" id="A0AAJ7WL77"/>
<evidence type="ECO:0000256" key="5">
    <source>
        <dbReference type="ARBA" id="ARBA00022723"/>
    </source>
</evidence>
<dbReference type="RefSeq" id="XP_032801846.1">
    <property type="nucleotide sequence ID" value="XM_032945955.1"/>
</dbReference>
<dbReference type="RefSeq" id="XP_032801845.1">
    <property type="nucleotide sequence ID" value="XM_032945954.1"/>
</dbReference>
<dbReference type="GO" id="GO:0007219">
    <property type="term" value="P:Notch signaling pathway"/>
    <property type="evidence" value="ECO:0007669"/>
    <property type="project" value="InterPro"/>
</dbReference>
<dbReference type="GO" id="GO:0016567">
    <property type="term" value="P:protein ubiquitination"/>
    <property type="evidence" value="ECO:0007669"/>
    <property type="project" value="UniProtKB-UniRule"/>
</dbReference>
<comment type="catalytic activity">
    <reaction evidence="1 9">
        <text>S-ubiquitinyl-[E2 ubiquitin-conjugating enzyme]-L-cysteine + [acceptor protein]-L-lysine = [E2 ubiquitin-conjugating enzyme]-L-cysteine + N(6)-ubiquitinyl-[acceptor protein]-L-lysine.</text>
        <dbReference type="EC" id="2.3.2.27"/>
    </reaction>
</comment>
<feature type="region of interest" description="Disordered" evidence="10">
    <location>
        <begin position="164"/>
        <end position="197"/>
    </location>
</feature>
<keyword evidence="7 9" id="KW-0862">Zinc</keyword>
<keyword evidence="4 9" id="KW-0808">Transferase</keyword>
<evidence type="ECO:0000256" key="7">
    <source>
        <dbReference type="ARBA" id="ARBA00022833"/>
    </source>
</evidence>
<dbReference type="InterPro" id="IPR039399">
    <property type="entry name" value="Deltex_C_sf"/>
</dbReference>
<reference evidence="13 14" key="1">
    <citation type="submission" date="2025-04" db="UniProtKB">
        <authorList>
            <consortium name="RefSeq"/>
        </authorList>
    </citation>
    <scope>IDENTIFICATION</scope>
    <source>
        <tissue evidence="13 14">Sperm</tissue>
    </source>
</reference>
<dbReference type="KEGG" id="pmrn:116938613"/>
<evidence type="ECO:0000256" key="8">
    <source>
        <dbReference type="PROSITE-ProRule" id="PRU00175"/>
    </source>
</evidence>
<keyword evidence="6 8" id="KW-0863">Zinc-finger</keyword>
<dbReference type="SMART" id="SM00184">
    <property type="entry name" value="RING"/>
    <property type="match status" value="1"/>
</dbReference>
<dbReference type="Gene3D" id="3.30.390.130">
    <property type="match status" value="1"/>
</dbReference>
<dbReference type="Gene3D" id="3.30.40.10">
    <property type="entry name" value="Zinc/RING finger domain, C3HC4 (zinc finger)"/>
    <property type="match status" value="1"/>
</dbReference>
<dbReference type="SUPFAM" id="SSF57850">
    <property type="entry name" value="RING/U-box"/>
    <property type="match status" value="1"/>
</dbReference>
<dbReference type="CDD" id="cd09633">
    <property type="entry name" value="Deltex_C"/>
    <property type="match status" value="1"/>
</dbReference>
<dbReference type="Pfam" id="PF18102">
    <property type="entry name" value="DTC"/>
    <property type="match status" value="1"/>
</dbReference>
<gene>
    <name evidence="13 14" type="primary">LOC116938613</name>
</gene>
<evidence type="ECO:0000259" key="11">
    <source>
        <dbReference type="PROSITE" id="PS50089"/>
    </source>
</evidence>
<evidence type="ECO:0000313" key="12">
    <source>
        <dbReference type="Proteomes" id="UP001318040"/>
    </source>
</evidence>
<comment type="subcellular location">
    <subcellularLocation>
        <location evidence="9">Cytoplasm</location>
    </subcellularLocation>
</comment>
<evidence type="ECO:0000256" key="6">
    <source>
        <dbReference type="ARBA" id="ARBA00022771"/>
    </source>
</evidence>
<dbReference type="InterPro" id="IPR039396">
    <property type="entry name" value="Deltex_C"/>
</dbReference>
<dbReference type="GO" id="GO:0005737">
    <property type="term" value="C:cytoplasm"/>
    <property type="evidence" value="ECO:0007669"/>
    <property type="project" value="UniProtKB-SubCell"/>
</dbReference>
<organism evidence="12 14">
    <name type="scientific">Petromyzon marinus</name>
    <name type="common">Sea lamprey</name>
    <dbReference type="NCBI Taxonomy" id="7757"/>
    <lineage>
        <taxon>Eukaryota</taxon>
        <taxon>Metazoa</taxon>
        <taxon>Chordata</taxon>
        <taxon>Craniata</taxon>
        <taxon>Vertebrata</taxon>
        <taxon>Cyclostomata</taxon>
        <taxon>Hyperoartia</taxon>
        <taxon>Petromyzontiformes</taxon>
        <taxon>Petromyzontidae</taxon>
        <taxon>Petromyzon</taxon>
    </lineage>
</organism>
<feature type="compositionally biased region" description="Basic and acidic residues" evidence="10">
    <location>
        <begin position="167"/>
        <end position="194"/>
    </location>
</feature>
<protein>
    <recommendedName>
        <fullName evidence="9">E3 ubiquitin-protein ligase</fullName>
        <ecNumber evidence="9">2.3.2.27</ecNumber>
    </recommendedName>
</protein>
<accession>A0AAJ7WL77</accession>
<dbReference type="Pfam" id="PF13639">
    <property type="entry name" value="zf-RING_2"/>
    <property type="match status" value="1"/>
</dbReference>
<evidence type="ECO:0000313" key="14">
    <source>
        <dbReference type="RefSeq" id="XP_032801846.1"/>
    </source>
</evidence>
<dbReference type="GO" id="GO:0061630">
    <property type="term" value="F:ubiquitin protein ligase activity"/>
    <property type="evidence" value="ECO:0007669"/>
    <property type="project" value="UniProtKB-UniRule"/>
</dbReference>
<evidence type="ECO:0000256" key="1">
    <source>
        <dbReference type="ARBA" id="ARBA00000900"/>
    </source>
</evidence>
<dbReference type="GO" id="GO:0008270">
    <property type="term" value="F:zinc ion binding"/>
    <property type="evidence" value="ECO:0007669"/>
    <property type="project" value="UniProtKB-KW"/>
</dbReference>
<proteinExistence type="inferred from homology"/>
<keyword evidence="5 9" id="KW-0479">Metal-binding</keyword>
<evidence type="ECO:0000256" key="4">
    <source>
        <dbReference type="ARBA" id="ARBA00022679"/>
    </source>
</evidence>
<keyword evidence="12" id="KW-1185">Reference proteome</keyword>
<dbReference type="InterPro" id="IPR001841">
    <property type="entry name" value="Znf_RING"/>
</dbReference>
<comment type="pathway">
    <text evidence="2 9">Protein modification; protein ubiquitination.</text>
</comment>
<dbReference type="InterPro" id="IPR013083">
    <property type="entry name" value="Znf_RING/FYVE/PHD"/>
</dbReference>
<dbReference type="PROSITE" id="PS00518">
    <property type="entry name" value="ZF_RING_1"/>
    <property type="match status" value="1"/>
</dbReference>
<feature type="domain" description="RING-type" evidence="11">
    <location>
        <begin position="200"/>
        <end position="239"/>
    </location>
</feature>
<dbReference type="EC" id="2.3.2.27" evidence="9"/>
<evidence type="ECO:0000256" key="9">
    <source>
        <dbReference type="RuleBase" id="RU367105"/>
    </source>
</evidence>
<dbReference type="Proteomes" id="UP001318040">
    <property type="component" value="Chromosome 4"/>
</dbReference>
<comment type="similarity">
    <text evidence="3 9">Belongs to the Deltex family.</text>
</comment>
<evidence type="ECO:0000256" key="10">
    <source>
        <dbReference type="SAM" id="MobiDB-lite"/>
    </source>
</evidence>